<protein>
    <submittedName>
        <fullName evidence="1">Uncharacterized protein</fullName>
    </submittedName>
</protein>
<evidence type="ECO:0000313" key="2">
    <source>
        <dbReference type="Proteomes" id="UP000443153"/>
    </source>
</evidence>
<gene>
    <name evidence="1" type="ORF">GJ691_04895</name>
</gene>
<dbReference type="OrthoDB" id="1450068at2"/>
<dbReference type="EMBL" id="WKJH01000002">
    <property type="protein sequence ID" value="MRX63500.1"/>
    <property type="molecule type" value="Genomic_DNA"/>
</dbReference>
<comment type="caution">
    <text evidence="1">The sequence shown here is derived from an EMBL/GenBank/DDBJ whole genome shotgun (WGS) entry which is preliminary data.</text>
</comment>
<dbReference type="Proteomes" id="UP000443153">
    <property type="component" value="Unassembled WGS sequence"/>
</dbReference>
<reference evidence="1 2" key="1">
    <citation type="submission" date="2019-11" db="EMBL/GenBank/DDBJ databases">
        <title>Maribacter lutea sp. nov., a marine bacterium isolated from intertidal sand.</title>
        <authorList>
            <person name="Liu A."/>
        </authorList>
    </citation>
    <scope>NUCLEOTIDE SEQUENCE [LARGE SCALE GENOMIC DNA]</scope>
    <source>
        <strain evidence="1 2">RZ05</strain>
    </source>
</reference>
<evidence type="ECO:0000313" key="1">
    <source>
        <dbReference type="EMBL" id="MRX63500.1"/>
    </source>
</evidence>
<dbReference type="RefSeq" id="WP_154364365.1">
    <property type="nucleotide sequence ID" value="NZ_WKJH01000002.1"/>
</dbReference>
<sequence length="61" mass="7302">MRRKFNRSICSTCQYMSFCEITTDKSNITMCSEYEHYLDEVKTYDKRSGNYKNVENQAQLV</sequence>
<dbReference type="AlphaFoldDB" id="A0A6I2MLW7"/>
<proteinExistence type="predicted"/>
<name>A0A6I2MLW7_9FLAO</name>
<accession>A0A6I2MLW7</accession>
<keyword evidence="2" id="KW-1185">Reference proteome</keyword>
<organism evidence="1 2">
    <name type="scientific">Maribacter luteus</name>
    <dbReference type="NCBI Taxonomy" id="2594478"/>
    <lineage>
        <taxon>Bacteria</taxon>
        <taxon>Pseudomonadati</taxon>
        <taxon>Bacteroidota</taxon>
        <taxon>Flavobacteriia</taxon>
        <taxon>Flavobacteriales</taxon>
        <taxon>Flavobacteriaceae</taxon>
        <taxon>Maribacter</taxon>
    </lineage>
</organism>